<dbReference type="RefSeq" id="WP_187740788.1">
    <property type="nucleotide sequence ID" value="NZ_CP060825.1"/>
</dbReference>
<protein>
    <submittedName>
        <fullName evidence="1">Uncharacterized protein</fullName>
    </submittedName>
</protein>
<proteinExistence type="predicted"/>
<evidence type="ECO:0000313" key="2">
    <source>
        <dbReference type="Proteomes" id="UP000516230"/>
    </source>
</evidence>
<dbReference type="AlphaFoldDB" id="A0A7H0HSW5"/>
<name>A0A7H0HSW5_9ACTN</name>
<accession>A0A7H0HSW5</accession>
<reference evidence="1 2" key="1">
    <citation type="submission" date="2020-08" db="EMBL/GenBank/DDBJ databases">
        <title>A novel species.</title>
        <authorList>
            <person name="Gao J."/>
        </authorList>
    </citation>
    <scope>NUCLEOTIDE SEQUENCE [LARGE SCALE GENOMIC DNA]</scope>
    <source>
        <strain evidence="1 2">CRPJ-33</strain>
    </source>
</reference>
<sequence>MDRGIRGFEPAFLVGIEAVRRTHGPRLAALAGRRLAGFAVVRFVEDGDWFADLPVVLDFDGIRVEVCHWKFDELSIGWNEIDTTAAVTGWESSEFTPRWSGDHESLAPLVGRELTAVRLLEWRPRPPGRDMAAGTVAVEFVFGEDFLRIVNGLDENSLETGAAHPDYVRHELTR</sequence>
<dbReference type="EMBL" id="CP060825">
    <property type="protein sequence ID" value="QNP63631.1"/>
    <property type="molecule type" value="Genomic_DNA"/>
</dbReference>
<organism evidence="1 2">
    <name type="scientific">Streptomyces genisteinicus</name>
    <dbReference type="NCBI Taxonomy" id="2768068"/>
    <lineage>
        <taxon>Bacteria</taxon>
        <taxon>Bacillati</taxon>
        <taxon>Actinomycetota</taxon>
        <taxon>Actinomycetes</taxon>
        <taxon>Kitasatosporales</taxon>
        <taxon>Streptomycetaceae</taxon>
        <taxon>Streptomyces</taxon>
    </lineage>
</organism>
<keyword evidence="2" id="KW-1185">Reference proteome</keyword>
<gene>
    <name evidence="1" type="ORF">IAG43_12270</name>
</gene>
<evidence type="ECO:0000313" key="1">
    <source>
        <dbReference type="EMBL" id="QNP63631.1"/>
    </source>
</evidence>
<dbReference type="KEGG" id="sgj:IAG43_12270"/>
<dbReference type="Proteomes" id="UP000516230">
    <property type="component" value="Chromosome"/>
</dbReference>